<keyword evidence="9" id="KW-1185">Reference proteome</keyword>
<keyword evidence="6" id="KW-0804">Transcription</keyword>
<evidence type="ECO:0000256" key="2">
    <source>
        <dbReference type="ARBA" id="ARBA00022448"/>
    </source>
</evidence>
<evidence type="ECO:0000313" key="8">
    <source>
        <dbReference type="EMBL" id="MFB9754564.1"/>
    </source>
</evidence>
<name>A0ABV5W1W8_9BACL</name>
<dbReference type="InterPro" id="IPR000524">
    <property type="entry name" value="Tscrpt_reg_HTH_GntR"/>
</dbReference>
<proteinExistence type="inferred from homology"/>
<dbReference type="SUPFAM" id="SSF46785">
    <property type="entry name" value="Winged helix' DNA-binding domain"/>
    <property type="match status" value="1"/>
</dbReference>
<protein>
    <submittedName>
        <fullName evidence="8">Extracellular solute-binding protein</fullName>
    </submittedName>
</protein>
<dbReference type="RefSeq" id="WP_344909153.1">
    <property type="nucleotide sequence ID" value="NZ_BAAAYO010000008.1"/>
</dbReference>
<evidence type="ECO:0000259" key="7">
    <source>
        <dbReference type="PROSITE" id="PS50949"/>
    </source>
</evidence>
<dbReference type="SMART" id="SM00345">
    <property type="entry name" value="HTH_GNTR"/>
    <property type="match status" value="1"/>
</dbReference>
<dbReference type="PANTHER" id="PTHR30061:SF50">
    <property type="entry name" value="MALTOSE_MALTODEXTRIN-BINDING PERIPLASMIC PROTEIN"/>
    <property type="match status" value="1"/>
</dbReference>
<dbReference type="InterPro" id="IPR036388">
    <property type="entry name" value="WH-like_DNA-bd_sf"/>
</dbReference>
<dbReference type="Proteomes" id="UP001589619">
    <property type="component" value="Unassembled WGS sequence"/>
</dbReference>
<evidence type="ECO:0000313" key="9">
    <source>
        <dbReference type="Proteomes" id="UP001589619"/>
    </source>
</evidence>
<keyword evidence="3" id="KW-0732">Signal</keyword>
<keyword evidence="4" id="KW-0805">Transcription regulation</keyword>
<dbReference type="Pfam" id="PF13416">
    <property type="entry name" value="SBP_bac_8"/>
    <property type="match status" value="1"/>
</dbReference>
<evidence type="ECO:0000256" key="1">
    <source>
        <dbReference type="ARBA" id="ARBA00008520"/>
    </source>
</evidence>
<evidence type="ECO:0000256" key="5">
    <source>
        <dbReference type="ARBA" id="ARBA00023125"/>
    </source>
</evidence>
<dbReference type="SUPFAM" id="SSF53850">
    <property type="entry name" value="Periplasmic binding protein-like II"/>
    <property type="match status" value="1"/>
</dbReference>
<evidence type="ECO:0000256" key="4">
    <source>
        <dbReference type="ARBA" id="ARBA00023015"/>
    </source>
</evidence>
<dbReference type="PROSITE" id="PS50949">
    <property type="entry name" value="HTH_GNTR"/>
    <property type="match status" value="1"/>
</dbReference>
<dbReference type="Gene3D" id="3.40.190.10">
    <property type="entry name" value="Periplasmic binding protein-like II"/>
    <property type="match status" value="1"/>
</dbReference>
<reference evidence="8 9" key="1">
    <citation type="submission" date="2024-09" db="EMBL/GenBank/DDBJ databases">
        <authorList>
            <person name="Sun Q."/>
            <person name="Mori K."/>
        </authorList>
    </citation>
    <scope>NUCLEOTIDE SEQUENCE [LARGE SCALE GENOMIC DNA]</scope>
    <source>
        <strain evidence="8 9">JCM 12520</strain>
    </source>
</reference>
<keyword evidence="2" id="KW-0813">Transport</keyword>
<keyword evidence="5" id="KW-0238">DNA-binding</keyword>
<gene>
    <name evidence="8" type="ORF">ACFFNY_23595</name>
</gene>
<dbReference type="InterPro" id="IPR036390">
    <property type="entry name" value="WH_DNA-bd_sf"/>
</dbReference>
<sequence>MRKRPSRLTFQSRLDEMVGILRSEIRSGKRADGEFLPPEKDMAAQYRLSNQSVRKGLEVLVTEGLIEKIPRVGNKVTAPALTENVTVKLCYQNTIPGETGLPELLTRFRTLYPHINVQEVVLPANTVDNITQYMDNGMLDIVTINQTLFRELGETGNLDRLQRLEPNPEMYPFLTEAFQVDGELLVQPFLFSPVVLCYNRDHFMEKKVLEPDSMWTWRKLIEHAGDLDVPKERVSLAYLFYSVNRFPLLFLQHGITFAKGKDGKPRIDRSKMSEVLRLARTMKEKFPILFDGSVTSDNEADQLFMNNKSSMILTTYFRLNAFKDSEVSFDLSPIPHAGDPKTLLVNIGLCINRKTEVREAARTLVEFLTSYDTQLAIRRHTYSLPALKPAAEWVGEETLRRPSRFSMFREILPTIRTCSDLRISEAEMRKLVWEVRMHMAGFDEEEQFCSRLEEQWV</sequence>
<evidence type="ECO:0000256" key="3">
    <source>
        <dbReference type="ARBA" id="ARBA00022729"/>
    </source>
</evidence>
<dbReference type="InterPro" id="IPR006059">
    <property type="entry name" value="SBP"/>
</dbReference>
<dbReference type="EMBL" id="JBHMAG010000016">
    <property type="protein sequence ID" value="MFB9754564.1"/>
    <property type="molecule type" value="Genomic_DNA"/>
</dbReference>
<feature type="domain" description="HTH gntR-type" evidence="7">
    <location>
        <begin position="11"/>
        <end position="79"/>
    </location>
</feature>
<evidence type="ECO:0000256" key="6">
    <source>
        <dbReference type="ARBA" id="ARBA00023163"/>
    </source>
</evidence>
<dbReference type="PANTHER" id="PTHR30061">
    <property type="entry name" value="MALTOSE-BINDING PERIPLASMIC PROTEIN"/>
    <property type="match status" value="1"/>
</dbReference>
<organism evidence="8 9">
    <name type="scientific">Paenibacillus hodogayensis</name>
    <dbReference type="NCBI Taxonomy" id="279208"/>
    <lineage>
        <taxon>Bacteria</taxon>
        <taxon>Bacillati</taxon>
        <taxon>Bacillota</taxon>
        <taxon>Bacilli</taxon>
        <taxon>Bacillales</taxon>
        <taxon>Paenibacillaceae</taxon>
        <taxon>Paenibacillus</taxon>
    </lineage>
</organism>
<comment type="caution">
    <text evidence="8">The sequence shown here is derived from an EMBL/GenBank/DDBJ whole genome shotgun (WGS) entry which is preliminary data.</text>
</comment>
<comment type="similarity">
    <text evidence="1">Belongs to the bacterial solute-binding protein 1 family.</text>
</comment>
<accession>A0ABV5W1W8</accession>
<dbReference type="Gene3D" id="1.10.10.10">
    <property type="entry name" value="Winged helix-like DNA-binding domain superfamily/Winged helix DNA-binding domain"/>
    <property type="match status" value="1"/>
</dbReference>
<dbReference type="Pfam" id="PF00392">
    <property type="entry name" value="GntR"/>
    <property type="match status" value="1"/>
</dbReference>